<dbReference type="Proteomes" id="UP001197247">
    <property type="component" value="Unassembled WGS sequence"/>
</dbReference>
<evidence type="ECO:0000313" key="2">
    <source>
        <dbReference type="EMBL" id="MBT0769057.1"/>
    </source>
</evidence>
<evidence type="ECO:0000256" key="1">
    <source>
        <dbReference type="SAM" id="SignalP"/>
    </source>
</evidence>
<keyword evidence="1" id="KW-0732">Signal</keyword>
<dbReference type="RefSeq" id="WP_214155347.1">
    <property type="nucleotide sequence ID" value="NZ_JAHBAY010000003.1"/>
</dbReference>
<protein>
    <recommendedName>
        <fullName evidence="4">Lipoprotein</fullName>
    </recommendedName>
</protein>
<evidence type="ECO:0000313" key="3">
    <source>
        <dbReference type="Proteomes" id="UP001197247"/>
    </source>
</evidence>
<dbReference type="EMBL" id="JAHBAY010000003">
    <property type="protein sequence ID" value="MBT0769057.1"/>
    <property type="molecule type" value="Genomic_DNA"/>
</dbReference>
<name>A0ABS5TD99_9ACTN</name>
<comment type="caution">
    <text evidence="2">The sequence shown here is derived from an EMBL/GenBank/DDBJ whole genome shotgun (WGS) entry which is preliminary data.</text>
</comment>
<evidence type="ECO:0008006" key="4">
    <source>
        <dbReference type="Google" id="ProtNLM"/>
    </source>
</evidence>
<sequence>MKPIILALLAALTMAGCSSANANVGTDAGATPGSVTEVTTSGGATVRCARPIDPEHLRDADLVFRGTVIQVSGGIATLHVDRTFVGDVGGPVRVRAEVPPEAMGGGATFTRGRSYLITVSDSWVADCLSGPADDPDLQKYYEVAFGG</sequence>
<feature type="signal peptide" evidence="1">
    <location>
        <begin position="1"/>
        <end position="22"/>
    </location>
</feature>
<proteinExistence type="predicted"/>
<accession>A0ABS5TD99</accession>
<dbReference type="PROSITE" id="PS51257">
    <property type="entry name" value="PROKAR_LIPOPROTEIN"/>
    <property type="match status" value="1"/>
</dbReference>
<reference evidence="2 3" key="1">
    <citation type="submission" date="2021-05" db="EMBL/GenBank/DDBJ databases">
        <title>Kineosporia and Streptomyces sp. nov. two new marine actinobacteria isolated from Coral.</title>
        <authorList>
            <person name="Buangrab K."/>
            <person name="Sutthacheep M."/>
            <person name="Yeemin T."/>
            <person name="Harunari E."/>
            <person name="Igarashi Y."/>
            <person name="Kanchanasin P."/>
            <person name="Tanasupawat S."/>
            <person name="Phongsopitanun W."/>
        </authorList>
    </citation>
    <scope>NUCLEOTIDE SEQUENCE [LARGE SCALE GENOMIC DNA]</scope>
    <source>
        <strain evidence="2 3">J2-2</strain>
    </source>
</reference>
<organism evidence="2 3">
    <name type="scientific">Kineosporia corallincola</name>
    <dbReference type="NCBI Taxonomy" id="2835133"/>
    <lineage>
        <taxon>Bacteria</taxon>
        <taxon>Bacillati</taxon>
        <taxon>Actinomycetota</taxon>
        <taxon>Actinomycetes</taxon>
        <taxon>Kineosporiales</taxon>
        <taxon>Kineosporiaceae</taxon>
        <taxon>Kineosporia</taxon>
    </lineage>
</organism>
<gene>
    <name evidence="2" type="ORF">KIH74_08980</name>
</gene>
<keyword evidence="3" id="KW-1185">Reference proteome</keyword>
<feature type="chain" id="PRO_5047330353" description="Lipoprotein" evidence="1">
    <location>
        <begin position="23"/>
        <end position="147"/>
    </location>
</feature>